<dbReference type="STRING" id="106549.A0A540MFB2"/>
<protein>
    <recommendedName>
        <fullName evidence="4">Small ribosomal subunit protein uS10 domain-containing protein</fullName>
    </recommendedName>
</protein>
<dbReference type="SMART" id="SM01403">
    <property type="entry name" value="Ribosomal_S10"/>
    <property type="match status" value="1"/>
</dbReference>
<dbReference type="AlphaFoldDB" id="A0A540MFB2"/>
<reference evidence="5 6" key="1">
    <citation type="journal article" date="2019" name="G3 (Bethesda)">
        <title>Sequencing of a Wild Apple (Malus baccata) Genome Unravels the Differences Between Cultivated and Wild Apple Species Regarding Disease Resistance and Cold Tolerance.</title>
        <authorList>
            <person name="Chen X."/>
        </authorList>
    </citation>
    <scope>NUCLEOTIDE SEQUENCE [LARGE SCALE GENOMIC DNA]</scope>
    <source>
        <strain evidence="6">cv. Shandingzi</strain>
        <tissue evidence="5">Leaves</tissue>
    </source>
</reference>
<name>A0A540MFB2_MALBA</name>
<accession>A0A540MFB2</accession>
<dbReference type="Gene3D" id="3.30.70.600">
    <property type="entry name" value="Ribosomal protein S10 domain"/>
    <property type="match status" value="1"/>
</dbReference>
<dbReference type="GO" id="GO:0003723">
    <property type="term" value="F:RNA binding"/>
    <property type="evidence" value="ECO:0007669"/>
    <property type="project" value="InterPro"/>
</dbReference>
<organism evidence="5 6">
    <name type="scientific">Malus baccata</name>
    <name type="common">Siberian crab apple</name>
    <name type="synonym">Pyrus baccata</name>
    <dbReference type="NCBI Taxonomy" id="106549"/>
    <lineage>
        <taxon>Eukaryota</taxon>
        <taxon>Viridiplantae</taxon>
        <taxon>Streptophyta</taxon>
        <taxon>Embryophyta</taxon>
        <taxon>Tracheophyta</taxon>
        <taxon>Spermatophyta</taxon>
        <taxon>Magnoliopsida</taxon>
        <taxon>eudicotyledons</taxon>
        <taxon>Gunneridae</taxon>
        <taxon>Pentapetalae</taxon>
        <taxon>rosids</taxon>
        <taxon>fabids</taxon>
        <taxon>Rosales</taxon>
        <taxon>Rosaceae</taxon>
        <taxon>Amygdaloideae</taxon>
        <taxon>Maleae</taxon>
        <taxon>Malus</taxon>
    </lineage>
</organism>
<evidence type="ECO:0000256" key="3">
    <source>
        <dbReference type="ARBA" id="ARBA00023274"/>
    </source>
</evidence>
<keyword evidence="6" id="KW-1185">Reference proteome</keyword>
<dbReference type="GO" id="GO:0006412">
    <property type="term" value="P:translation"/>
    <property type="evidence" value="ECO:0007669"/>
    <property type="project" value="InterPro"/>
</dbReference>
<evidence type="ECO:0000313" key="5">
    <source>
        <dbReference type="EMBL" id="TQD97437.1"/>
    </source>
</evidence>
<keyword evidence="2" id="KW-0689">Ribosomal protein</keyword>
<dbReference type="FunFam" id="3.30.70.600:FF:000002">
    <property type="entry name" value="40S ribosomal protein S20"/>
    <property type="match status" value="1"/>
</dbReference>
<dbReference type="InterPro" id="IPR001848">
    <property type="entry name" value="Ribosomal_uS10"/>
</dbReference>
<evidence type="ECO:0000256" key="2">
    <source>
        <dbReference type="ARBA" id="ARBA00022980"/>
    </source>
</evidence>
<evidence type="ECO:0000256" key="1">
    <source>
        <dbReference type="ARBA" id="ARBA00007102"/>
    </source>
</evidence>
<dbReference type="InterPro" id="IPR005729">
    <property type="entry name" value="Ribosomal_uS10_euk/arc"/>
</dbReference>
<sequence length="384" mass="43147">MAYAAMKPTKPGLEESQEQIHKIRITLSSKNVKNLEKVCTDLVRGAKDKRLRVKGPVRMPTKVLNITTRKSPCGEGTNTWDRFELRVHKRVIDLFSSPDVVKQITSITIEPGVEVEFCIRYRIFEHLINQALLSSSSLPRVNKASAFLDIGTTTFVAFTPSNLSKIPTTPLTGTERFPEVENPKCASLATFPRLRFGMLTCAARWTTVTGKVLRVSRSRLCWGPAQRSHCGGGDQRGGDGGRVGKGFFRLDNDVFPGREAGEDAAVGVGRWVLRKQKMVRRIAIQEKMSLVMEHRRRNLEPLVMNLSGEALDAYNEAYEELMKISESDEEDSSCPIFETFSAQNHSQTQSEEVNGFVGNFAFSKEETAGEKFREEFSKRVFVLF</sequence>
<dbReference type="InterPro" id="IPR018268">
    <property type="entry name" value="Ribosomal_uS10_CS"/>
</dbReference>
<dbReference type="PANTHER" id="PTHR11700">
    <property type="entry name" value="30S RIBOSOMAL PROTEIN S10 FAMILY MEMBER"/>
    <property type="match status" value="1"/>
</dbReference>
<dbReference type="Proteomes" id="UP000315295">
    <property type="component" value="Unassembled WGS sequence"/>
</dbReference>
<dbReference type="InterPro" id="IPR036838">
    <property type="entry name" value="Ribosomal_uS10_dom_sf"/>
</dbReference>
<evidence type="ECO:0000259" key="4">
    <source>
        <dbReference type="SMART" id="SM01403"/>
    </source>
</evidence>
<dbReference type="Pfam" id="PF00338">
    <property type="entry name" value="Ribosomal_S10"/>
    <property type="match status" value="1"/>
</dbReference>
<dbReference type="EMBL" id="VIEB01000273">
    <property type="protein sequence ID" value="TQD97437.1"/>
    <property type="molecule type" value="Genomic_DNA"/>
</dbReference>
<dbReference type="NCBIfam" id="TIGR01046">
    <property type="entry name" value="uS10_euk_arch"/>
    <property type="match status" value="1"/>
</dbReference>
<comment type="similarity">
    <text evidence="1">Belongs to the universal ribosomal protein uS10 family.</text>
</comment>
<gene>
    <name evidence="5" type="ORF">C1H46_017016</name>
</gene>
<dbReference type="SUPFAM" id="SSF54999">
    <property type="entry name" value="Ribosomal protein S10"/>
    <property type="match status" value="1"/>
</dbReference>
<dbReference type="HAMAP" id="MF_00508">
    <property type="entry name" value="Ribosomal_uS10"/>
    <property type="match status" value="1"/>
</dbReference>
<keyword evidence="3" id="KW-0687">Ribonucleoprotein</keyword>
<dbReference type="PRINTS" id="PR00971">
    <property type="entry name" value="RIBOSOMALS10"/>
</dbReference>
<proteinExistence type="inferred from homology"/>
<evidence type="ECO:0000313" key="6">
    <source>
        <dbReference type="Proteomes" id="UP000315295"/>
    </source>
</evidence>
<dbReference type="GO" id="GO:0015935">
    <property type="term" value="C:small ribosomal subunit"/>
    <property type="evidence" value="ECO:0007669"/>
    <property type="project" value="InterPro"/>
</dbReference>
<comment type="caution">
    <text evidence="5">The sequence shown here is derived from an EMBL/GenBank/DDBJ whole genome shotgun (WGS) entry which is preliminary data.</text>
</comment>
<dbReference type="GO" id="GO:0003735">
    <property type="term" value="F:structural constituent of ribosome"/>
    <property type="evidence" value="ECO:0007669"/>
    <property type="project" value="InterPro"/>
</dbReference>
<dbReference type="PROSITE" id="PS00361">
    <property type="entry name" value="RIBOSOMAL_S10"/>
    <property type="match status" value="1"/>
</dbReference>
<feature type="domain" description="Small ribosomal subunit protein uS10" evidence="4">
    <location>
        <begin position="24"/>
        <end position="118"/>
    </location>
</feature>
<dbReference type="InterPro" id="IPR027486">
    <property type="entry name" value="Ribosomal_uS10_dom"/>
</dbReference>